<dbReference type="Pfam" id="PF02791">
    <property type="entry name" value="DDT"/>
    <property type="match status" value="1"/>
</dbReference>
<evidence type="ECO:0008006" key="10">
    <source>
        <dbReference type="Google" id="ProtNLM"/>
    </source>
</evidence>
<dbReference type="InterPro" id="IPR028942">
    <property type="entry name" value="WHIM1_dom"/>
</dbReference>
<dbReference type="Proteomes" id="UP000636479">
    <property type="component" value="Unassembled WGS sequence"/>
</dbReference>
<evidence type="ECO:0000313" key="8">
    <source>
        <dbReference type="EMBL" id="KAF7306668.1"/>
    </source>
</evidence>
<feature type="region of interest" description="Disordered" evidence="5">
    <location>
        <begin position="290"/>
        <end position="369"/>
    </location>
</feature>
<dbReference type="PROSITE" id="PS50827">
    <property type="entry name" value="DDT"/>
    <property type="match status" value="1"/>
</dbReference>
<accession>A0A8H6SWP5</accession>
<keyword evidence="2" id="KW-0175">Coiled coil</keyword>
<evidence type="ECO:0000256" key="4">
    <source>
        <dbReference type="PROSITE-ProRule" id="PRU00475"/>
    </source>
</evidence>
<dbReference type="GO" id="GO:0000781">
    <property type="term" value="C:chromosome, telomeric region"/>
    <property type="evidence" value="ECO:0007669"/>
    <property type="project" value="GOC"/>
</dbReference>
<gene>
    <name evidence="8" type="ORF">MIND_00458400</name>
</gene>
<dbReference type="EMBL" id="JACAZF010000004">
    <property type="protein sequence ID" value="KAF7306668.1"/>
    <property type="molecule type" value="Genomic_DNA"/>
</dbReference>
<comment type="caution">
    <text evidence="8">The sequence shown here is derived from an EMBL/GenBank/DDBJ whole genome shotgun (WGS) entry which is preliminary data.</text>
</comment>
<dbReference type="AlphaFoldDB" id="A0A8H6SWP5"/>
<evidence type="ECO:0000313" key="9">
    <source>
        <dbReference type="Proteomes" id="UP000636479"/>
    </source>
</evidence>
<dbReference type="GO" id="GO:0005634">
    <property type="term" value="C:nucleus"/>
    <property type="evidence" value="ECO:0007669"/>
    <property type="project" value="UniProtKB-SubCell"/>
</dbReference>
<dbReference type="PANTHER" id="PTHR32075:SF6">
    <property type="entry name" value="ISWI CHROMATIN-REMODELING COMPLEX SUBUNIT YPL216W-RELATED"/>
    <property type="match status" value="1"/>
</dbReference>
<reference evidence="8" key="1">
    <citation type="submission" date="2020-05" db="EMBL/GenBank/DDBJ databases">
        <title>Mycena genomes resolve the evolution of fungal bioluminescence.</title>
        <authorList>
            <person name="Tsai I.J."/>
        </authorList>
    </citation>
    <scope>NUCLEOTIDE SEQUENCE</scope>
    <source>
        <strain evidence="8">171206Taipei</strain>
    </source>
</reference>
<keyword evidence="9" id="KW-1185">Reference proteome</keyword>
<dbReference type="OrthoDB" id="332390at2759"/>
<evidence type="ECO:0000256" key="2">
    <source>
        <dbReference type="ARBA" id="ARBA00023054"/>
    </source>
</evidence>
<comment type="subcellular location">
    <subcellularLocation>
        <location evidence="1 4">Nucleus</location>
    </subcellularLocation>
</comment>
<feature type="domain" description="DDT" evidence="6">
    <location>
        <begin position="403"/>
        <end position="466"/>
    </location>
</feature>
<dbReference type="GeneID" id="59343911"/>
<dbReference type="InterPro" id="IPR013136">
    <property type="entry name" value="WSTF_Acf1_Cbp146"/>
</dbReference>
<protein>
    <recommendedName>
        <fullName evidence="10">Chromatin remodeling complex protein</fullName>
    </recommendedName>
</protein>
<dbReference type="PANTHER" id="PTHR32075">
    <property type="entry name" value="ISWI CHROMATIN-REMODELING COMPLEX SUBUNIT YPL216W-RELATED"/>
    <property type="match status" value="1"/>
</dbReference>
<dbReference type="Pfam" id="PF10537">
    <property type="entry name" value="WAC_Acf1_DNA_bd"/>
    <property type="match status" value="1"/>
</dbReference>
<feature type="region of interest" description="Disordered" evidence="5">
    <location>
        <begin position="647"/>
        <end position="709"/>
    </location>
</feature>
<dbReference type="RefSeq" id="XP_037221687.1">
    <property type="nucleotide sequence ID" value="XM_037361395.1"/>
</dbReference>
<evidence type="ECO:0000256" key="3">
    <source>
        <dbReference type="ARBA" id="ARBA00023242"/>
    </source>
</evidence>
<keyword evidence="3 4" id="KW-0539">Nucleus</keyword>
<dbReference type="GO" id="GO:0000785">
    <property type="term" value="C:chromatin"/>
    <property type="evidence" value="ECO:0007669"/>
    <property type="project" value="UniProtKB-ARBA"/>
</dbReference>
<feature type="domain" description="WAC" evidence="7">
    <location>
        <begin position="28"/>
        <end position="137"/>
    </location>
</feature>
<evidence type="ECO:0000256" key="5">
    <source>
        <dbReference type="SAM" id="MobiDB-lite"/>
    </source>
</evidence>
<dbReference type="Pfam" id="PF15613">
    <property type="entry name" value="WSD"/>
    <property type="match status" value="1"/>
</dbReference>
<evidence type="ECO:0000259" key="6">
    <source>
        <dbReference type="PROSITE" id="PS50827"/>
    </source>
</evidence>
<dbReference type="InterPro" id="IPR018501">
    <property type="entry name" value="DDT_dom"/>
</dbReference>
<sequence length="918" mass="103805">MPTCRRKRVVLTEPSDAISKALKTDPDKEVYFLRQTGEIFDTYEQYSARMSFYRQKQFQCEVTGKSGLDYFQAVESEQQEARILHHRFPQPLKAAVLRSVQYQVVGRLDHLVEAVFERFKDRYFKDEKILVDLGGVKYGARVEKVFTPKYNEDTAARDNYKPAMPGGKSGEFPEGEDPPHTISGDLKESAKDANARDDPSLYYYWVHVLDFERSKGEGAKAARDSDNLKMIDSIREVQCDMMSRDRLSFSKSILRRFIRDCVDRDAAVASPWIVKTPIAKHYGVYIQPTENKPKASESSKKSSETEKRKKVWEEKELPPTKRQKKMMEAQEEKERQATEKAEKQRQLKEEAVLQQSPEKKKKKPVRYPTEDLDVQLSEKDKKAGMKVMRPLPSRIAPPFHKPAGSYEAFLMTWNFLVVYGNALHLSTITLDEFEHAIQHSVKGLPCSILSEVHTSLIHVLRGVPFIKHSAAISLIAPQNLQPKLLFGVSVDTLTAEMNNHGGDWERAPLKIQEGRGGWEDAMLGCLKDHATLENFPDLRDILTKLLFAPDPQAETAVSSSSSSPESTPDPPDLTVPSDPADRYYALPVSDRIAILSFMTDLAMSSKTIHAYIEKCEEELTALRKEKIDVNRLRKQHSEDMNALKIEMKGEEASPAPNVDQEASVVDSEMSDVSGVDAGLKKGKKDAPPPPQNGSTGGKREAARAKQASIKQATAEYRRLDEEVNKLERRLEAIEREFRKLLSSIRVKPLGRDRFYNRIWWFDGMGAGSLVGSGGATQYQAGRLFIQGPSNIDNVILLNKLGQDELDKRYEEELGTEGTLLENQWATYSDIEEASLILEEFLAWLNPKGQREVALKGVLTKWWPHITSGARRRVADLSASARIPEARRSTRTKSAAGYDLSREPYMVWSNRKATTTAMA</sequence>
<dbReference type="Pfam" id="PF15612">
    <property type="entry name" value="WHIM1"/>
    <property type="match status" value="1"/>
</dbReference>
<name>A0A8H6SWP5_9AGAR</name>
<dbReference type="GO" id="GO:0031509">
    <property type="term" value="P:subtelomeric heterochromatin formation"/>
    <property type="evidence" value="ECO:0007669"/>
    <property type="project" value="TreeGrafter"/>
</dbReference>
<dbReference type="InterPro" id="IPR028941">
    <property type="entry name" value="WHIM2_dom"/>
</dbReference>
<feature type="region of interest" description="Disordered" evidence="5">
    <location>
        <begin position="156"/>
        <end position="193"/>
    </location>
</feature>
<evidence type="ECO:0000259" key="7">
    <source>
        <dbReference type="PROSITE" id="PS51136"/>
    </source>
</evidence>
<organism evidence="8 9">
    <name type="scientific">Mycena indigotica</name>
    <dbReference type="NCBI Taxonomy" id="2126181"/>
    <lineage>
        <taxon>Eukaryota</taxon>
        <taxon>Fungi</taxon>
        <taxon>Dikarya</taxon>
        <taxon>Basidiomycota</taxon>
        <taxon>Agaricomycotina</taxon>
        <taxon>Agaricomycetes</taxon>
        <taxon>Agaricomycetidae</taxon>
        <taxon>Agaricales</taxon>
        <taxon>Marasmiineae</taxon>
        <taxon>Mycenaceae</taxon>
        <taxon>Mycena</taxon>
    </lineage>
</organism>
<proteinExistence type="predicted"/>
<dbReference type="PROSITE" id="PS51136">
    <property type="entry name" value="WAC"/>
    <property type="match status" value="1"/>
</dbReference>
<feature type="region of interest" description="Disordered" evidence="5">
    <location>
        <begin position="553"/>
        <end position="579"/>
    </location>
</feature>
<evidence type="ECO:0000256" key="1">
    <source>
        <dbReference type="ARBA" id="ARBA00004123"/>
    </source>
</evidence>
<feature type="compositionally biased region" description="Basic and acidic residues" evidence="5">
    <location>
        <begin position="291"/>
        <end position="351"/>
    </location>
</feature>